<keyword evidence="3" id="KW-1185">Reference proteome</keyword>
<reference evidence="2" key="1">
    <citation type="submission" date="2020-09" db="EMBL/GenBank/DDBJ databases">
        <authorList>
            <person name="Kim M.K."/>
        </authorList>
    </citation>
    <scope>NUCLEOTIDE SEQUENCE</scope>
    <source>
        <strain evidence="2">BT704</strain>
    </source>
</reference>
<proteinExistence type="predicted"/>
<protein>
    <recommendedName>
        <fullName evidence="1">DUF5672 domain-containing protein</fullName>
    </recommendedName>
</protein>
<feature type="domain" description="DUF5672" evidence="1">
    <location>
        <begin position="59"/>
        <end position="253"/>
    </location>
</feature>
<organism evidence="2 3">
    <name type="scientific">Spirosoma validum</name>
    <dbReference type="NCBI Taxonomy" id="2771355"/>
    <lineage>
        <taxon>Bacteria</taxon>
        <taxon>Pseudomonadati</taxon>
        <taxon>Bacteroidota</taxon>
        <taxon>Cytophagia</taxon>
        <taxon>Cytophagales</taxon>
        <taxon>Cytophagaceae</taxon>
        <taxon>Spirosoma</taxon>
    </lineage>
</organism>
<evidence type="ECO:0000259" key="1">
    <source>
        <dbReference type="Pfam" id="PF18922"/>
    </source>
</evidence>
<dbReference type="Proteomes" id="UP000653797">
    <property type="component" value="Unassembled WGS sequence"/>
</dbReference>
<dbReference type="EMBL" id="JACXAA010000003">
    <property type="protein sequence ID" value="MBD2753316.1"/>
    <property type="molecule type" value="Genomic_DNA"/>
</dbReference>
<dbReference type="AlphaFoldDB" id="A0A927B0V2"/>
<name>A0A927B0V2_9BACT</name>
<evidence type="ECO:0000313" key="3">
    <source>
        <dbReference type="Proteomes" id="UP000653797"/>
    </source>
</evidence>
<evidence type="ECO:0000313" key="2">
    <source>
        <dbReference type="EMBL" id="MBD2753316.1"/>
    </source>
</evidence>
<gene>
    <name evidence="2" type="ORF">IC230_10480</name>
</gene>
<dbReference type="Pfam" id="PF18922">
    <property type="entry name" value="DUF5672"/>
    <property type="match status" value="1"/>
</dbReference>
<comment type="caution">
    <text evidence="2">The sequence shown here is derived from an EMBL/GenBank/DDBJ whole genome shotgun (WGS) entry which is preliminary data.</text>
</comment>
<accession>A0A927B0V2</accession>
<dbReference type="RefSeq" id="WP_191038940.1">
    <property type="nucleotide sequence ID" value="NZ_JACXAA010000003.1"/>
</dbReference>
<dbReference type="InterPro" id="IPR043729">
    <property type="entry name" value="DUF5672"/>
</dbReference>
<sequence>MRCAIVIPVYKENLTKEEYASLKQIFIVLPKLKYFLICGDNFDSKNYELIIEAYKDVDYSIKRFRNKYFASINGYNELLLKPKFYKTFSEYDYILIYQLDAWIFRDELDYWCNLNYDYIGAPWFVGMEFATNSSVFLGIGNGGFSLRKVKSQIKVLETFHYLKPISYFFKKFKENKSIKSLLSIIANATFRNNTFYIFNNWDSQEDFFWGYIVSQQFTWYKIPSLDLAMRFSMEVNGSILYEMNDFNLPFGCHAWEKYNKEFWSQFIHI</sequence>